<dbReference type="InterPro" id="IPR001507">
    <property type="entry name" value="ZP_dom"/>
</dbReference>
<accession>A0ABD3U0T5</accession>
<evidence type="ECO:0000313" key="4">
    <source>
        <dbReference type="Proteomes" id="UP001634394"/>
    </source>
</evidence>
<dbReference type="PROSITE" id="PS51034">
    <property type="entry name" value="ZP_2"/>
    <property type="match status" value="1"/>
</dbReference>
<protein>
    <recommendedName>
        <fullName evidence="2">ZP domain-containing protein</fullName>
    </recommendedName>
</protein>
<name>A0ABD3U0T5_SINWO</name>
<evidence type="ECO:0000256" key="1">
    <source>
        <dbReference type="ARBA" id="ARBA00023157"/>
    </source>
</evidence>
<dbReference type="EMBL" id="JBJQND010000017">
    <property type="protein sequence ID" value="KAL3842065.1"/>
    <property type="molecule type" value="Genomic_DNA"/>
</dbReference>
<sequence>MVARTVAQTIEYECLPDGTVRIKNPDNSMYTAVFANNSVNVCHIQREDESTKEHYIITNCEMNLSILVTLMNRPSSHDFILGSTENVHFLIRCSEIPHAGVNKVAEYHLMPLRCDAFPELTSDNVPVKKNIIVNGCSEDRSLVGNFALIKTGEVATELHTFRFYNSPFVTIQCIVRVCPQGSVSCDFSCSGRSALIRDHKTLQDKEETVFTHLTVHHVNEYSSGSSTADIIVAMANSIMLSVISRYL</sequence>
<reference evidence="3 4" key="1">
    <citation type="submission" date="2024-11" db="EMBL/GenBank/DDBJ databases">
        <title>Chromosome-level genome assembly of the freshwater bivalve Anodonta woodiana.</title>
        <authorList>
            <person name="Chen X."/>
        </authorList>
    </citation>
    <scope>NUCLEOTIDE SEQUENCE [LARGE SCALE GENOMIC DNA]</scope>
    <source>
        <strain evidence="3">MN2024</strain>
        <tissue evidence="3">Gills</tissue>
    </source>
</reference>
<dbReference type="Pfam" id="PF00100">
    <property type="entry name" value="Zona_pellucida"/>
    <property type="match status" value="1"/>
</dbReference>
<proteinExistence type="predicted"/>
<evidence type="ECO:0000259" key="2">
    <source>
        <dbReference type="PROSITE" id="PS51034"/>
    </source>
</evidence>
<dbReference type="InterPro" id="IPR055355">
    <property type="entry name" value="ZP-C"/>
</dbReference>
<keyword evidence="1" id="KW-1015">Disulfide bond</keyword>
<dbReference type="Gene3D" id="2.60.40.4100">
    <property type="entry name" value="Zona pellucida, ZP-C domain"/>
    <property type="match status" value="1"/>
</dbReference>
<feature type="domain" description="ZP" evidence="2">
    <location>
        <begin position="1"/>
        <end position="192"/>
    </location>
</feature>
<keyword evidence="4" id="KW-1185">Reference proteome</keyword>
<dbReference type="InterPro" id="IPR042235">
    <property type="entry name" value="ZP-C_dom"/>
</dbReference>
<dbReference type="AlphaFoldDB" id="A0ABD3U0T5"/>
<comment type="caution">
    <text evidence="3">The sequence shown here is derived from an EMBL/GenBank/DDBJ whole genome shotgun (WGS) entry which is preliminary data.</text>
</comment>
<organism evidence="3 4">
    <name type="scientific">Sinanodonta woodiana</name>
    <name type="common">Chinese pond mussel</name>
    <name type="synonym">Anodonta woodiana</name>
    <dbReference type="NCBI Taxonomy" id="1069815"/>
    <lineage>
        <taxon>Eukaryota</taxon>
        <taxon>Metazoa</taxon>
        <taxon>Spiralia</taxon>
        <taxon>Lophotrochozoa</taxon>
        <taxon>Mollusca</taxon>
        <taxon>Bivalvia</taxon>
        <taxon>Autobranchia</taxon>
        <taxon>Heteroconchia</taxon>
        <taxon>Palaeoheterodonta</taxon>
        <taxon>Unionida</taxon>
        <taxon>Unionoidea</taxon>
        <taxon>Unionidae</taxon>
        <taxon>Unioninae</taxon>
        <taxon>Sinanodonta</taxon>
    </lineage>
</organism>
<evidence type="ECO:0000313" key="3">
    <source>
        <dbReference type="EMBL" id="KAL3842065.1"/>
    </source>
</evidence>
<gene>
    <name evidence="3" type="ORF">ACJMK2_020130</name>
</gene>
<dbReference type="Proteomes" id="UP001634394">
    <property type="component" value="Unassembled WGS sequence"/>
</dbReference>